<accession>A0A3B0MKJ2</accession>
<keyword evidence="3" id="KW-1185">Reference proteome</keyword>
<protein>
    <recommendedName>
        <fullName evidence="4">Cytochrome P460 domain-containing protein</fullName>
    </recommendedName>
</protein>
<feature type="chain" id="PRO_5017219136" description="Cytochrome P460 domain-containing protein" evidence="1">
    <location>
        <begin position="21"/>
        <end position="176"/>
    </location>
</feature>
<dbReference type="CDD" id="cd20716">
    <property type="entry name" value="cyt_P460_fam"/>
    <property type="match status" value="1"/>
</dbReference>
<sequence length="176" mass="18632">MRTLVSAMAGLVATAGVAGAQEFGTEADAAYAALLWDVMEASQLVGENTIMSTPYEGGPPHGAMLETFYSKATIDGHTGDLVVKRNYGPEEVTAEEVLADPSKHLGAVTVMFRREAGYDADNQNWFWVKYLPDGTLDKNPAGAGLAGRVAKGAEMGCIACHSGVDDYIFTADHITN</sequence>
<name>A0A3B0MKJ2_9RHOB</name>
<evidence type="ECO:0008006" key="4">
    <source>
        <dbReference type="Google" id="ProtNLM"/>
    </source>
</evidence>
<dbReference type="Gene3D" id="3.50.70.20">
    <property type="entry name" value="Cytochrome P460"/>
    <property type="match status" value="1"/>
</dbReference>
<dbReference type="Proteomes" id="UP000272908">
    <property type="component" value="Unassembled WGS sequence"/>
</dbReference>
<organism evidence="2 3">
    <name type="scientific">Roseinatronobacter ekhonensis</name>
    <dbReference type="NCBI Taxonomy" id="254356"/>
    <lineage>
        <taxon>Bacteria</taxon>
        <taxon>Pseudomonadati</taxon>
        <taxon>Pseudomonadota</taxon>
        <taxon>Alphaproteobacteria</taxon>
        <taxon>Rhodobacterales</taxon>
        <taxon>Paracoccaceae</taxon>
        <taxon>Roseinatronobacter</taxon>
    </lineage>
</organism>
<evidence type="ECO:0000313" key="2">
    <source>
        <dbReference type="EMBL" id="SUZ34078.1"/>
    </source>
</evidence>
<proteinExistence type="predicted"/>
<dbReference type="EMBL" id="UIHC01000130">
    <property type="protein sequence ID" value="SUZ34078.1"/>
    <property type="molecule type" value="Genomic_DNA"/>
</dbReference>
<dbReference type="AlphaFoldDB" id="A0A3B0MKJ2"/>
<reference evidence="3" key="1">
    <citation type="submission" date="2018-08" db="EMBL/GenBank/DDBJ databases">
        <authorList>
            <person name="Rodrigo-Torres L."/>
            <person name="Arahal R. D."/>
            <person name="Lucena T."/>
        </authorList>
    </citation>
    <scope>NUCLEOTIDE SEQUENCE [LARGE SCALE GENOMIC DNA]</scope>
    <source>
        <strain evidence="3">CECT 7235</strain>
    </source>
</reference>
<keyword evidence="1" id="KW-0732">Signal</keyword>
<feature type="signal peptide" evidence="1">
    <location>
        <begin position="1"/>
        <end position="20"/>
    </location>
</feature>
<evidence type="ECO:0000256" key="1">
    <source>
        <dbReference type="SAM" id="SignalP"/>
    </source>
</evidence>
<gene>
    <name evidence="2" type="ORF">ROE7235_03860</name>
</gene>
<dbReference type="OrthoDB" id="5801419at2"/>
<evidence type="ECO:0000313" key="3">
    <source>
        <dbReference type="Proteomes" id="UP000272908"/>
    </source>
</evidence>
<dbReference type="RefSeq" id="WP_121097617.1">
    <property type="nucleotide sequence ID" value="NZ_UIHC01000130.1"/>
</dbReference>
<dbReference type="InterPro" id="IPR038142">
    <property type="entry name" value="Cytochrome_P460_sp"/>
</dbReference>